<dbReference type="EMBL" id="JAODUP010000106">
    <property type="protein sequence ID" value="KAK2162012.1"/>
    <property type="molecule type" value="Genomic_DNA"/>
</dbReference>
<dbReference type="GO" id="GO:0016020">
    <property type="term" value="C:membrane"/>
    <property type="evidence" value="ECO:0007669"/>
    <property type="project" value="UniProtKB-SubCell"/>
</dbReference>
<dbReference type="GO" id="GO:0016757">
    <property type="term" value="F:glycosyltransferase activity"/>
    <property type="evidence" value="ECO:0007669"/>
    <property type="project" value="UniProtKB-KW"/>
</dbReference>
<protein>
    <submittedName>
        <fullName evidence="6">Uncharacterized protein</fullName>
    </submittedName>
</protein>
<dbReference type="Proteomes" id="UP001208570">
    <property type="component" value="Unassembled WGS sequence"/>
</dbReference>
<proteinExistence type="predicted"/>
<reference evidence="6" key="1">
    <citation type="journal article" date="2023" name="Mol. Biol. Evol.">
        <title>Third-Generation Sequencing Reveals the Adaptive Role of the Epigenome in Three Deep-Sea Polychaetes.</title>
        <authorList>
            <person name="Perez M."/>
            <person name="Aroh O."/>
            <person name="Sun Y."/>
            <person name="Lan Y."/>
            <person name="Juniper S.K."/>
            <person name="Young C.R."/>
            <person name="Angers B."/>
            <person name="Qian P.Y."/>
        </authorList>
    </citation>
    <scope>NUCLEOTIDE SEQUENCE</scope>
    <source>
        <strain evidence="6">P08H-3</strain>
    </source>
</reference>
<keyword evidence="3" id="KW-0808">Transferase</keyword>
<name>A0AAD9JZA7_9ANNE</name>
<sequence>MERSLLTILAAEVVVKQITILGRTSKVYFRHYVLLNFSVQSDEGHTIYGPCGTLVYCLGYQACIFSLSLEFCRQDPAPGYRKWFDANVTCARQAAIDAQVAWAQSSYVSETNAELDGTPAPRQSDPDANPGETYLDCRLNTGKLKNYGVCYGNVSLVSYCTASIIREKMREVLFIRAHLPGWAGDETGQQLDDAEIEFIVSDNSEIFGVSCPSPAMAERLGHGCGGHLYNVTSRQQRQEDVYIASTWAIYSRDLAEFFVQPQEDNRISAGLMYYMQTNLIPDESYYPTLALNTRQSATSLLGLRHINRKHGSNSDLIRITDLSVVPRLTSEDPCCQIVLDSGHFITQDYGYWLEMILVSDVCLNAIKSSLFQGNIPISSLSAFPIIVPTRISLSLVFHQRPTSTLFSSSQRQNPSINQLLYTEWPEPSNHPNKDNDKDFHQVTPPMRKLTFLFTLIAPDGSTFEKTAAIELPPQSLDKYNRQVDLLSIAQYG</sequence>
<gene>
    <name evidence="6" type="ORF">LSH36_106g02009</name>
</gene>
<accession>A0AAD9JZA7</accession>
<comment type="subcellular location">
    <subcellularLocation>
        <location evidence="1">Membrane</location>
        <topology evidence="1">Single-pass type II membrane protein</topology>
    </subcellularLocation>
</comment>
<dbReference type="InterPro" id="IPR003406">
    <property type="entry name" value="Glyco_trans_14"/>
</dbReference>
<keyword evidence="5" id="KW-0325">Glycoprotein</keyword>
<evidence type="ECO:0000256" key="5">
    <source>
        <dbReference type="ARBA" id="ARBA00023180"/>
    </source>
</evidence>
<keyword evidence="7" id="KW-1185">Reference proteome</keyword>
<evidence type="ECO:0000256" key="4">
    <source>
        <dbReference type="ARBA" id="ARBA00023136"/>
    </source>
</evidence>
<evidence type="ECO:0000256" key="3">
    <source>
        <dbReference type="ARBA" id="ARBA00022679"/>
    </source>
</evidence>
<dbReference type="Pfam" id="PF02485">
    <property type="entry name" value="Branch"/>
    <property type="match status" value="1"/>
</dbReference>
<evidence type="ECO:0000313" key="7">
    <source>
        <dbReference type="Proteomes" id="UP001208570"/>
    </source>
</evidence>
<keyword evidence="4" id="KW-0472">Membrane</keyword>
<dbReference type="AlphaFoldDB" id="A0AAD9JZA7"/>
<evidence type="ECO:0000256" key="1">
    <source>
        <dbReference type="ARBA" id="ARBA00004606"/>
    </source>
</evidence>
<comment type="caution">
    <text evidence="6">The sequence shown here is derived from an EMBL/GenBank/DDBJ whole genome shotgun (WGS) entry which is preliminary data.</text>
</comment>
<keyword evidence="2" id="KW-0328">Glycosyltransferase</keyword>
<evidence type="ECO:0000256" key="2">
    <source>
        <dbReference type="ARBA" id="ARBA00022676"/>
    </source>
</evidence>
<evidence type="ECO:0000313" key="6">
    <source>
        <dbReference type="EMBL" id="KAK2162012.1"/>
    </source>
</evidence>
<organism evidence="6 7">
    <name type="scientific">Paralvinella palmiformis</name>
    <dbReference type="NCBI Taxonomy" id="53620"/>
    <lineage>
        <taxon>Eukaryota</taxon>
        <taxon>Metazoa</taxon>
        <taxon>Spiralia</taxon>
        <taxon>Lophotrochozoa</taxon>
        <taxon>Annelida</taxon>
        <taxon>Polychaeta</taxon>
        <taxon>Sedentaria</taxon>
        <taxon>Canalipalpata</taxon>
        <taxon>Terebellida</taxon>
        <taxon>Terebelliformia</taxon>
        <taxon>Alvinellidae</taxon>
        <taxon>Paralvinella</taxon>
    </lineage>
</organism>